<dbReference type="InterPro" id="IPR009078">
    <property type="entry name" value="Ferritin-like_SF"/>
</dbReference>
<name>A0A512MAC9_9BACT</name>
<dbReference type="CDD" id="cd00657">
    <property type="entry name" value="Ferritin_like"/>
    <property type="match status" value="1"/>
</dbReference>
<dbReference type="Gene3D" id="1.20.1260.10">
    <property type="match status" value="1"/>
</dbReference>
<dbReference type="AlphaFoldDB" id="A0A512MAC9"/>
<dbReference type="Pfam" id="PF09537">
    <property type="entry name" value="DUF2383"/>
    <property type="match status" value="1"/>
</dbReference>
<reference evidence="2 3" key="1">
    <citation type="submission" date="2019-07" db="EMBL/GenBank/DDBJ databases">
        <title>Whole genome shotgun sequence of Brevifollis gellanilyticus NBRC 108608.</title>
        <authorList>
            <person name="Hosoyama A."/>
            <person name="Uohara A."/>
            <person name="Ohji S."/>
            <person name="Ichikawa N."/>
        </authorList>
    </citation>
    <scope>NUCLEOTIDE SEQUENCE [LARGE SCALE GENOMIC DNA]</scope>
    <source>
        <strain evidence="2 3">NBRC 108608</strain>
    </source>
</reference>
<dbReference type="InterPro" id="IPR012347">
    <property type="entry name" value="Ferritin-like"/>
</dbReference>
<dbReference type="SUPFAM" id="SSF47240">
    <property type="entry name" value="Ferritin-like"/>
    <property type="match status" value="1"/>
</dbReference>
<keyword evidence="3" id="KW-1185">Reference proteome</keyword>
<accession>A0A512MAC9</accession>
<evidence type="ECO:0000259" key="1">
    <source>
        <dbReference type="Pfam" id="PF09537"/>
    </source>
</evidence>
<sequence length="147" mass="16256">MIATDPTIDICNELLRGEVSAVETYTQAIEAFDDNRVDLELERIRGNHQQNVYELQKLAAELGAEPSTGSGVWGGFVQALEGAATLFGESPALRILQAGESHGISQYENALANEDVTPEFKTLIRKTLLPHLSTHLIELQQRRDRVN</sequence>
<protein>
    <recommendedName>
        <fullName evidence="1">DUF2383 domain-containing protein</fullName>
    </recommendedName>
</protein>
<proteinExistence type="predicted"/>
<feature type="domain" description="DUF2383" evidence="1">
    <location>
        <begin position="8"/>
        <end position="112"/>
    </location>
</feature>
<gene>
    <name evidence="2" type="ORF">BGE01nite_29830</name>
</gene>
<dbReference type="EMBL" id="BKAG01000020">
    <property type="protein sequence ID" value="GEP43692.1"/>
    <property type="molecule type" value="Genomic_DNA"/>
</dbReference>
<dbReference type="InterPro" id="IPR019052">
    <property type="entry name" value="DUF2383"/>
</dbReference>
<dbReference type="RefSeq" id="WP_146851266.1">
    <property type="nucleotide sequence ID" value="NZ_BKAG01000020.1"/>
</dbReference>
<evidence type="ECO:0000313" key="3">
    <source>
        <dbReference type="Proteomes" id="UP000321577"/>
    </source>
</evidence>
<organism evidence="2 3">
    <name type="scientific">Brevifollis gellanilyticus</name>
    <dbReference type="NCBI Taxonomy" id="748831"/>
    <lineage>
        <taxon>Bacteria</taxon>
        <taxon>Pseudomonadati</taxon>
        <taxon>Verrucomicrobiota</taxon>
        <taxon>Verrucomicrobiia</taxon>
        <taxon>Verrucomicrobiales</taxon>
        <taxon>Verrucomicrobiaceae</taxon>
    </lineage>
</organism>
<evidence type="ECO:0000313" key="2">
    <source>
        <dbReference type="EMBL" id="GEP43692.1"/>
    </source>
</evidence>
<dbReference type="Proteomes" id="UP000321577">
    <property type="component" value="Unassembled WGS sequence"/>
</dbReference>
<comment type="caution">
    <text evidence="2">The sequence shown here is derived from an EMBL/GenBank/DDBJ whole genome shotgun (WGS) entry which is preliminary data.</text>
</comment>
<dbReference type="OrthoDB" id="193413at2"/>